<dbReference type="PANTHER" id="PTHR34599">
    <property type="entry name" value="PEROXIDASE-RELATED"/>
    <property type="match status" value="1"/>
</dbReference>
<sequence>MSTPDSVSRRNLLKGSGAALAALGVGAVGGAIATPRPAAAAGETIVVRWNKQVNDAVRQDPAGPGPWARSLAIVHTAMYDAWAAYDTLAAGTRYGGALRRPLLERTAANRTQAMSYAAYRTCVDLYPARKPIFDAFMQSLGYNPALNPTDTTSPAGVGVTAAAGLLAYRHNDGSNQLGNLAAGAYEDYTGYLPLNQPMVVNAPFNPAALSDPSHWQPLTYVDLFGQTVTQSYRGPYWGQVVPFAMASGSINRSLVPPAQFGTQAYIDQALDILSLSANLTDRQKAVVSYWPDGPNTVQPPPPSHLCEFVQFVSARDQHTLDQDVKLFFAVTNAMFDSSIAVWDNKRAFTSVRPISGIRRLFNGQQVSAWAGPGLGTQLIDGGTWHPYKPRHFPTPPFPAFNSGHTTFSAAWAETMKLFKGSDYFGFTVTVPALSSVAEPGFAPANDVLLNYATYSAMADDTGLSRLWGGVHYRDDITTGASLGRLVATQVWLKCQLYFLGLG</sequence>
<evidence type="ECO:0000259" key="2">
    <source>
        <dbReference type="Pfam" id="PF22778"/>
    </source>
</evidence>
<dbReference type="PANTHER" id="PTHR34599:SF2">
    <property type="entry name" value="TRAF-TYPE DOMAIN-CONTAINING PROTEIN"/>
    <property type="match status" value="1"/>
</dbReference>
<dbReference type="EMBL" id="BONY01000007">
    <property type="protein sequence ID" value="GIH03481.1"/>
    <property type="molecule type" value="Genomic_DNA"/>
</dbReference>
<dbReference type="Proteomes" id="UP000612899">
    <property type="component" value="Unassembled WGS sequence"/>
</dbReference>
<evidence type="ECO:0000313" key="3">
    <source>
        <dbReference type="EMBL" id="GIH03481.1"/>
    </source>
</evidence>
<feature type="domain" description="DUF6851" evidence="1">
    <location>
        <begin position="73"/>
        <end position="217"/>
    </location>
</feature>
<gene>
    <name evidence="3" type="ORF">Rhe02_15480</name>
</gene>
<dbReference type="Pfam" id="PF21167">
    <property type="entry name" value="DUF6851"/>
    <property type="match status" value="1"/>
</dbReference>
<feature type="domain" description="Vanadium-dependent haloperoxidase NapH1-like second helical-bundle" evidence="2">
    <location>
        <begin position="326"/>
        <end position="483"/>
    </location>
</feature>
<reference evidence="3" key="1">
    <citation type="submission" date="2021-01" db="EMBL/GenBank/DDBJ databases">
        <title>Whole genome shotgun sequence of Rhizocola hellebori NBRC 109834.</title>
        <authorList>
            <person name="Komaki H."/>
            <person name="Tamura T."/>
        </authorList>
    </citation>
    <scope>NUCLEOTIDE SEQUENCE</scope>
    <source>
        <strain evidence="3">NBRC 109834</strain>
    </source>
</reference>
<accession>A0A8J3Q4D8</accession>
<name>A0A8J3Q4D8_9ACTN</name>
<evidence type="ECO:0008006" key="5">
    <source>
        <dbReference type="Google" id="ProtNLM"/>
    </source>
</evidence>
<organism evidence="3 4">
    <name type="scientific">Rhizocola hellebori</name>
    <dbReference type="NCBI Taxonomy" id="1392758"/>
    <lineage>
        <taxon>Bacteria</taxon>
        <taxon>Bacillati</taxon>
        <taxon>Actinomycetota</taxon>
        <taxon>Actinomycetes</taxon>
        <taxon>Micromonosporales</taxon>
        <taxon>Micromonosporaceae</taxon>
        <taxon>Rhizocola</taxon>
    </lineage>
</organism>
<dbReference type="CDD" id="cd03398">
    <property type="entry name" value="PAP2_haloperoxidase"/>
    <property type="match status" value="1"/>
</dbReference>
<keyword evidence="4" id="KW-1185">Reference proteome</keyword>
<dbReference type="Pfam" id="PF22778">
    <property type="entry name" value="VCPO_2nd"/>
    <property type="match status" value="1"/>
</dbReference>
<dbReference type="Gene3D" id="1.10.606.20">
    <property type="match status" value="1"/>
</dbReference>
<evidence type="ECO:0000313" key="4">
    <source>
        <dbReference type="Proteomes" id="UP000612899"/>
    </source>
</evidence>
<evidence type="ECO:0000259" key="1">
    <source>
        <dbReference type="Pfam" id="PF21167"/>
    </source>
</evidence>
<protein>
    <recommendedName>
        <fullName evidence="5">Phosphoesterase</fullName>
    </recommendedName>
</protein>
<dbReference type="AlphaFoldDB" id="A0A8J3Q4D8"/>
<dbReference type="InterPro" id="IPR036938">
    <property type="entry name" value="PAP2/HPO_sf"/>
</dbReference>
<dbReference type="InterPro" id="IPR049283">
    <property type="entry name" value="DUF6851"/>
</dbReference>
<dbReference type="InterPro" id="IPR055161">
    <property type="entry name" value="NapH1-like_2nd"/>
</dbReference>
<comment type="caution">
    <text evidence="3">The sequence shown here is derived from an EMBL/GenBank/DDBJ whole genome shotgun (WGS) entry which is preliminary data.</text>
</comment>
<dbReference type="InterPro" id="IPR006311">
    <property type="entry name" value="TAT_signal"/>
</dbReference>
<dbReference type="RefSeq" id="WP_203907415.1">
    <property type="nucleotide sequence ID" value="NZ_BONY01000007.1"/>
</dbReference>
<dbReference type="InterPro" id="IPR052559">
    <property type="entry name" value="V-haloperoxidase"/>
</dbReference>
<dbReference type="NCBIfam" id="TIGR01409">
    <property type="entry name" value="TAT_signal_seq"/>
    <property type="match status" value="1"/>
</dbReference>
<dbReference type="PROSITE" id="PS51318">
    <property type="entry name" value="TAT"/>
    <property type="match status" value="1"/>
</dbReference>
<dbReference type="SUPFAM" id="SSF48317">
    <property type="entry name" value="Acid phosphatase/Vanadium-dependent haloperoxidase"/>
    <property type="match status" value="1"/>
</dbReference>
<dbReference type="InterPro" id="IPR019546">
    <property type="entry name" value="TAT_signal_bac_arc"/>
</dbReference>
<proteinExistence type="predicted"/>